<comment type="subcellular location">
    <subcellularLocation>
        <location evidence="1 14">Cell membrane</location>
        <topology evidence="1 14">Multi-pass membrane protein</topology>
    </subcellularLocation>
</comment>
<keyword evidence="12 13" id="KW-0807">Transducer</keyword>
<feature type="transmembrane region" description="Helical" evidence="14">
    <location>
        <begin position="278"/>
        <end position="299"/>
    </location>
</feature>
<name>A0AA47MZX3_MERPO</name>
<dbReference type="InterPro" id="IPR000276">
    <property type="entry name" value="GPCR_Rhodpsn"/>
</dbReference>
<dbReference type="PANTHER" id="PTHR26451">
    <property type="entry name" value="G_PROTEIN_RECEP_F1_2 DOMAIN-CONTAINING PROTEIN"/>
    <property type="match status" value="1"/>
</dbReference>
<evidence type="ECO:0000256" key="5">
    <source>
        <dbReference type="ARBA" id="ARBA00022725"/>
    </source>
</evidence>
<keyword evidence="9" id="KW-1015">Disulfide bond</keyword>
<feature type="compositionally biased region" description="Basic and acidic residues" evidence="15">
    <location>
        <begin position="345"/>
        <end position="360"/>
    </location>
</feature>
<evidence type="ECO:0000256" key="10">
    <source>
        <dbReference type="ARBA" id="ARBA00023170"/>
    </source>
</evidence>
<dbReference type="FunFam" id="1.20.1070.10:FF:000024">
    <property type="entry name" value="Olfactory receptor"/>
    <property type="match status" value="1"/>
</dbReference>
<evidence type="ECO:0000256" key="11">
    <source>
        <dbReference type="ARBA" id="ARBA00023180"/>
    </source>
</evidence>
<keyword evidence="8 14" id="KW-0472">Membrane</keyword>
<evidence type="ECO:0000256" key="3">
    <source>
        <dbReference type="ARBA" id="ARBA00022606"/>
    </source>
</evidence>
<keyword evidence="7 13" id="KW-0297">G-protein coupled receptor</keyword>
<evidence type="ECO:0000259" key="16">
    <source>
        <dbReference type="PROSITE" id="PS50262"/>
    </source>
</evidence>
<feature type="transmembrane region" description="Helical" evidence="14">
    <location>
        <begin position="149"/>
        <end position="170"/>
    </location>
</feature>
<evidence type="ECO:0000256" key="4">
    <source>
        <dbReference type="ARBA" id="ARBA00022692"/>
    </source>
</evidence>
<evidence type="ECO:0000256" key="7">
    <source>
        <dbReference type="ARBA" id="ARBA00023040"/>
    </source>
</evidence>
<keyword evidence="3 14" id="KW-0716">Sensory transduction</keyword>
<evidence type="ECO:0000313" key="17">
    <source>
        <dbReference type="EMBL" id="KAK0149141.1"/>
    </source>
</evidence>
<accession>A0AA47MZX3</accession>
<comment type="caution">
    <text evidence="17">The sequence shown here is derived from an EMBL/GenBank/DDBJ whole genome shotgun (WGS) entry which is preliminary data.</text>
</comment>
<dbReference type="GO" id="GO:0004984">
    <property type="term" value="F:olfactory receptor activity"/>
    <property type="evidence" value="ECO:0007669"/>
    <property type="project" value="InterPro"/>
</dbReference>
<keyword evidence="5 14" id="KW-0552">Olfaction</keyword>
<dbReference type="SUPFAM" id="SSF81321">
    <property type="entry name" value="Family A G protein-coupled receptor-like"/>
    <property type="match status" value="1"/>
</dbReference>
<dbReference type="Proteomes" id="UP001174136">
    <property type="component" value="Unassembled WGS sequence"/>
</dbReference>
<feature type="compositionally biased region" description="Low complexity" evidence="15">
    <location>
        <begin position="363"/>
        <end position="382"/>
    </location>
</feature>
<keyword evidence="2 14" id="KW-1003">Cell membrane</keyword>
<evidence type="ECO:0000256" key="6">
    <source>
        <dbReference type="ARBA" id="ARBA00022989"/>
    </source>
</evidence>
<evidence type="ECO:0000256" key="1">
    <source>
        <dbReference type="ARBA" id="ARBA00004651"/>
    </source>
</evidence>
<sequence length="390" mass="43105">MAFNVSQLVGHGSNMTLITLQGFRWVGKYKYVYFFMLLFAYIFVMLSDLVVLYLISSQSSLHHQPMFIFIAALLLNSMVGSSTILPKLLMDILSVTEPTISPSMCISQAFFIYFIGTSGFTLLSVMAYDRYVSICRPLQYHTLITMTTVRGMLGGAWLAPACLIGGATLLTSRVPLCKLNMNRLYCNIYSLAKQGCGDILISNIYGMLSTTLCVLLPSLFVFYSYGRILAVCMQSSKVFMGKALQTCLPHLLVFINYFIATSFEVISSRMDANPHSMAPNLVSLIILFPTICNPIIYGFKMKDILRQTYGFSHRAGGCLWRQSGGNGFSLRRHPVPGQGSAANEGSRRELEAWEHDHPPDVESAPATSTSASSASKMPTASANFSDGEEW</sequence>
<dbReference type="GO" id="GO:0005549">
    <property type="term" value="F:odorant binding"/>
    <property type="evidence" value="ECO:0007669"/>
    <property type="project" value="TreeGrafter"/>
</dbReference>
<proteinExistence type="inferred from homology"/>
<organism evidence="17 18">
    <name type="scientific">Merluccius polli</name>
    <name type="common">Benguela hake</name>
    <name type="synonym">Merluccius cadenati</name>
    <dbReference type="NCBI Taxonomy" id="89951"/>
    <lineage>
        <taxon>Eukaryota</taxon>
        <taxon>Metazoa</taxon>
        <taxon>Chordata</taxon>
        <taxon>Craniata</taxon>
        <taxon>Vertebrata</taxon>
        <taxon>Euteleostomi</taxon>
        <taxon>Actinopterygii</taxon>
        <taxon>Neopterygii</taxon>
        <taxon>Teleostei</taxon>
        <taxon>Neoteleostei</taxon>
        <taxon>Acanthomorphata</taxon>
        <taxon>Zeiogadaria</taxon>
        <taxon>Gadariae</taxon>
        <taxon>Gadiformes</taxon>
        <taxon>Gadoidei</taxon>
        <taxon>Merlucciidae</taxon>
        <taxon>Merluccius</taxon>
    </lineage>
</organism>
<dbReference type="PRINTS" id="PR00245">
    <property type="entry name" value="OLFACTORYR"/>
</dbReference>
<feature type="transmembrane region" description="Helical" evidence="14">
    <location>
        <begin position="247"/>
        <end position="266"/>
    </location>
</feature>
<keyword evidence="18" id="KW-1185">Reference proteome</keyword>
<dbReference type="PROSITE" id="PS50262">
    <property type="entry name" value="G_PROTEIN_RECEP_F1_2"/>
    <property type="match status" value="1"/>
</dbReference>
<evidence type="ECO:0000256" key="13">
    <source>
        <dbReference type="RuleBase" id="RU000688"/>
    </source>
</evidence>
<feature type="transmembrane region" description="Helical" evidence="14">
    <location>
        <begin position="204"/>
        <end position="226"/>
    </location>
</feature>
<dbReference type="InterPro" id="IPR000725">
    <property type="entry name" value="Olfact_rcpt"/>
</dbReference>
<evidence type="ECO:0000313" key="18">
    <source>
        <dbReference type="Proteomes" id="UP001174136"/>
    </source>
</evidence>
<dbReference type="PROSITE" id="PS00237">
    <property type="entry name" value="G_PROTEIN_RECEP_F1_1"/>
    <property type="match status" value="1"/>
</dbReference>
<dbReference type="PANTHER" id="PTHR26451:SF860">
    <property type="entry name" value="ODORANT RECEPTOR-RELATED"/>
    <property type="match status" value="1"/>
</dbReference>
<evidence type="ECO:0000256" key="12">
    <source>
        <dbReference type="ARBA" id="ARBA00023224"/>
    </source>
</evidence>
<gene>
    <name evidence="17" type="primary">OR10AG1</name>
    <name evidence="17" type="ORF">N1851_010339</name>
</gene>
<keyword evidence="10 13" id="KW-0675">Receptor</keyword>
<dbReference type="GO" id="GO:0004930">
    <property type="term" value="F:G protein-coupled receptor activity"/>
    <property type="evidence" value="ECO:0007669"/>
    <property type="project" value="UniProtKB-KW"/>
</dbReference>
<dbReference type="Gene3D" id="1.20.1070.10">
    <property type="entry name" value="Rhodopsin 7-helix transmembrane proteins"/>
    <property type="match status" value="1"/>
</dbReference>
<keyword evidence="11" id="KW-0325">Glycoprotein</keyword>
<keyword evidence="6 14" id="KW-1133">Transmembrane helix</keyword>
<feature type="domain" description="G-protein coupled receptors family 1 profile" evidence="16">
    <location>
        <begin position="47"/>
        <end position="297"/>
    </location>
</feature>
<feature type="transmembrane region" description="Helical" evidence="14">
    <location>
        <begin position="31"/>
        <end position="55"/>
    </location>
</feature>
<evidence type="ECO:0000256" key="2">
    <source>
        <dbReference type="ARBA" id="ARBA00022475"/>
    </source>
</evidence>
<dbReference type="AlphaFoldDB" id="A0AA47MZX3"/>
<feature type="region of interest" description="Disordered" evidence="15">
    <location>
        <begin position="330"/>
        <end position="390"/>
    </location>
</feature>
<evidence type="ECO:0000256" key="14">
    <source>
        <dbReference type="RuleBase" id="RU363047"/>
    </source>
</evidence>
<keyword evidence="4 13" id="KW-0812">Transmembrane</keyword>
<feature type="transmembrane region" description="Helical" evidence="14">
    <location>
        <begin position="67"/>
        <end position="89"/>
    </location>
</feature>
<protein>
    <recommendedName>
        <fullName evidence="14">Olfactory receptor</fullName>
    </recommendedName>
</protein>
<reference evidence="17" key="1">
    <citation type="journal article" date="2023" name="Front. Mar. Sci.">
        <title>A new Merluccius polli reference genome to investigate the effects of global change in West African waters.</title>
        <authorList>
            <person name="Mateo J.L."/>
            <person name="Blanco-Fernandez C."/>
            <person name="Garcia-Vazquez E."/>
            <person name="Machado-Schiaffino G."/>
        </authorList>
    </citation>
    <scope>NUCLEOTIDE SEQUENCE</scope>
    <source>
        <strain evidence="17">C29</strain>
        <tissue evidence="17">Fin</tissue>
    </source>
</reference>
<dbReference type="Pfam" id="PF13853">
    <property type="entry name" value="7tm_4"/>
    <property type="match status" value="1"/>
</dbReference>
<evidence type="ECO:0000256" key="9">
    <source>
        <dbReference type="ARBA" id="ARBA00023157"/>
    </source>
</evidence>
<dbReference type="EMBL" id="JAOPHQ010001841">
    <property type="protein sequence ID" value="KAK0149141.1"/>
    <property type="molecule type" value="Genomic_DNA"/>
</dbReference>
<feature type="transmembrane region" description="Helical" evidence="14">
    <location>
        <begin position="109"/>
        <end position="128"/>
    </location>
</feature>
<dbReference type="GO" id="GO:0005886">
    <property type="term" value="C:plasma membrane"/>
    <property type="evidence" value="ECO:0007669"/>
    <property type="project" value="UniProtKB-SubCell"/>
</dbReference>
<dbReference type="PRINTS" id="PR00237">
    <property type="entry name" value="GPCRRHODOPSN"/>
</dbReference>
<evidence type="ECO:0000256" key="15">
    <source>
        <dbReference type="SAM" id="MobiDB-lite"/>
    </source>
</evidence>
<comment type="similarity">
    <text evidence="13">Belongs to the G-protein coupled receptor 1 family.</text>
</comment>
<dbReference type="InterPro" id="IPR017452">
    <property type="entry name" value="GPCR_Rhodpsn_7TM"/>
</dbReference>
<dbReference type="InterPro" id="IPR052921">
    <property type="entry name" value="GPCR1_Superfamily_Member"/>
</dbReference>
<evidence type="ECO:0000256" key="8">
    <source>
        <dbReference type="ARBA" id="ARBA00023136"/>
    </source>
</evidence>